<gene>
    <name evidence="2" type="ORF">FR698_09480</name>
</gene>
<proteinExistence type="predicted"/>
<comment type="caution">
    <text evidence="2">The sequence shown here is derived from an EMBL/GenBank/DDBJ whole genome shotgun (WGS) entry which is preliminary data.</text>
</comment>
<evidence type="ECO:0000313" key="3">
    <source>
        <dbReference type="Proteomes" id="UP000321201"/>
    </source>
</evidence>
<dbReference type="EMBL" id="VPFL01000012">
    <property type="protein sequence ID" value="TXF11560.1"/>
    <property type="molecule type" value="Genomic_DNA"/>
</dbReference>
<protein>
    <submittedName>
        <fullName evidence="2">Uncharacterized protein</fullName>
    </submittedName>
</protein>
<organism evidence="2 3">
    <name type="scientific">Pelomicrobium methylotrophicum</name>
    <dbReference type="NCBI Taxonomy" id="2602750"/>
    <lineage>
        <taxon>Bacteria</taxon>
        <taxon>Pseudomonadati</taxon>
        <taxon>Pseudomonadota</taxon>
        <taxon>Hydrogenophilia</taxon>
        <taxon>Hydrogenophilia incertae sedis</taxon>
        <taxon>Pelomicrobium</taxon>
    </lineage>
</organism>
<keyword evidence="3" id="KW-1185">Reference proteome</keyword>
<reference evidence="2 3" key="1">
    <citation type="submission" date="2019-08" db="EMBL/GenBank/DDBJ databases">
        <title>Pelomicrobium methylotrophicum gen. nov., sp. nov. a moderately thermophilic, facultatively anaerobic, lithoautotrophic and methylotrophic bacterium isolated from a terrestrial mud volcano.</title>
        <authorList>
            <person name="Slobodkina G.B."/>
            <person name="Merkel A.Y."/>
            <person name="Slobodkin A.I."/>
        </authorList>
    </citation>
    <scope>NUCLEOTIDE SEQUENCE [LARGE SCALE GENOMIC DNA]</scope>
    <source>
        <strain evidence="2 3">SM250</strain>
    </source>
</reference>
<sequence length="74" mass="8181">MLYDALLNVKGRKRQERLRNLAQLGAMVEAGAFRLSPEEPPKPAEAMQRKPRSVTARDESAPAKIGDDFLGFGL</sequence>
<name>A0A5C7EJN3_9PROT</name>
<dbReference type="Proteomes" id="UP000321201">
    <property type="component" value="Unassembled WGS sequence"/>
</dbReference>
<accession>A0A5C7EJN3</accession>
<dbReference type="AlphaFoldDB" id="A0A5C7EJN3"/>
<evidence type="ECO:0000256" key="1">
    <source>
        <dbReference type="SAM" id="MobiDB-lite"/>
    </source>
</evidence>
<dbReference type="InParanoid" id="A0A5C7EJN3"/>
<evidence type="ECO:0000313" key="2">
    <source>
        <dbReference type="EMBL" id="TXF11560.1"/>
    </source>
</evidence>
<feature type="region of interest" description="Disordered" evidence="1">
    <location>
        <begin position="35"/>
        <end position="61"/>
    </location>
</feature>